<name>A0A2H0YUY2_9BACT</name>
<dbReference type="Proteomes" id="UP000228711">
    <property type="component" value="Unassembled WGS sequence"/>
</dbReference>
<dbReference type="EMBL" id="PEXV01000085">
    <property type="protein sequence ID" value="PIS41553.1"/>
    <property type="molecule type" value="Genomic_DNA"/>
</dbReference>
<dbReference type="AlphaFoldDB" id="A0A2H0YUY2"/>
<comment type="caution">
    <text evidence="1">The sequence shown here is derived from an EMBL/GenBank/DDBJ whole genome shotgun (WGS) entry which is preliminary data.</text>
</comment>
<evidence type="ECO:0000313" key="2">
    <source>
        <dbReference type="Proteomes" id="UP000228711"/>
    </source>
</evidence>
<protein>
    <submittedName>
        <fullName evidence="1">Uncharacterized protein</fullName>
    </submittedName>
</protein>
<proteinExistence type="predicted"/>
<sequence length="76" mass="8456">MKTVQDVEAEVCYAYQEVTGIFPEDVQMYHCENAQVCSGLSGLISEKLGVFVSLSTDYTLAEYAIEVHNALQSKEM</sequence>
<gene>
    <name evidence="1" type="ORF">COT25_02535</name>
</gene>
<organism evidence="1 2">
    <name type="scientific">Candidatus Kerfeldbacteria bacterium CG08_land_8_20_14_0_20_42_7</name>
    <dbReference type="NCBI Taxonomy" id="2014245"/>
    <lineage>
        <taxon>Bacteria</taxon>
        <taxon>Candidatus Kerfeldiibacteriota</taxon>
    </lineage>
</organism>
<evidence type="ECO:0000313" key="1">
    <source>
        <dbReference type="EMBL" id="PIS41553.1"/>
    </source>
</evidence>
<reference evidence="2" key="1">
    <citation type="submission" date="2017-09" db="EMBL/GenBank/DDBJ databases">
        <title>Depth-based differentiation of microbial function through sediment-hosted aquifers and enrichment of novel symbionts in the deep terrestrial subsurface.</title>
        <authorList>
            <person name="Probst A.J."/>
            <person name="Ladd B."/>
            <person name="Jarett J.K."/>
            <person name="Geller-Mcgrath D.E."/>
            <person name="Sieber C.M.K."/>
            <person name="Emerson J.B."/>
            <person name="Anantharaman K."/>
            <person name="Thomas B.C."/>
            <person name="Malmstrom R."/>
            <person name="Stieglmeier M."/>
            <person name="Klingl A."/>
            <person name="Woyke T."/>
            <person name="Ryan C.M."/>
            <person name="Banfield J.F."/>
        </authorList>
    </citation>
    <scope>NUCLEOTIDE SEQUENCE [LARGE SCALE GENOMIC DNA]</scope>
</reference>
<accession>A0A2H0YUY2</accession>